<dbReference type="PRINTS" id="PR00778">
    <property type="entry name" value="HTHARSR"/>
</dbReference>
<dbReference type="InterPro" id="IPR036388">
    <property type="entry name" value="WH-like_DNA-bd_sf"/>
</dbReference>
<reference evidence="5" key="1">
    <citation type="submission" date="2023-07" db="EMBL/GenBank/DDBJ databases">
        <authorList>
            <person name="Haufschild T."/>
            <person name="Kallscheuer N."/>
            <person name="Hammer J."/>
            <person name="Kohn T."/>
            <person name="Kabuu M."/>
            <person name="Jogler M."/>
            <person name="Wohfarth N."/>
            <person name="Heuer A."/>
            <person name="Rohde M."/>
            <person name="van Teeseling M.C.F."/>
            <person name="Jogler C."/>
        </authorList>
    </citation>
    <scope>NUCLEOTIDE SEQUENCE</scope>
    <source>
        <strain evidence="5">Strain 318</strain>
    </source>
</reference>
<keyword evidence="2" id="KW-0238">DNA-binding</keyword>
<dbReference type="Gene3D" id="1.10.10.10">
    <property type="entry name" value="Winged helix-like DNA-binding domain superfamily/Winged helix DNA-binding domain"/>
    <property type="match status" value="1"/>
</dbReference>
<evidence type="ECO:0000313" key="5">
    <source>
        <dbReference type="EMBL" id="WKW15774.1"/>
    </source>
</evidence>
<name>A0AA49K146_9BACT</name>
<dbReference type="CDD" id="cd00090">
    <property type="entry name" value="HTH_ARSR"/>
    <property type="match status" value="1"/>
</dbReference>
<dbReference type="NCBIfam" id="NF033788">
    <property type="entry name" value="HTH_metalloreg"/>
    <property type="match status" value="1"/>
</dbReference>
<evidence type="ECO:0000259" key="4">
    <source>
        <dbReference type="PROSITE" id="PS50987"/>
    </source>
</evidence>
<dbReference type="PANTHER" id="PTHR43132">
    <property type="entry name" value="ARSENICAL RESISTANCE OPERON REPRESSOR ARSR-RELATED"/>
    <property type="match status" value="1"/>
</dbReference>
<dbReference type="PANTHER" id="PTHR43132:SF6">
    <property type="entry name" value="HTH-TYPE TRANSCRIPTIONAL REPRESSOR CZRA"/>
    <property type="match status" value="1"/>
</dbReference>
<evidence type="ECO:0000256" key="3">
    <source>
        <dbReference type="ARBA" id="ARBA00023163"/>
    </source>
</evidence>
<dbReference type="KEGG" id="pspc:Strain318_002177"/>
<gene>
    <name evidence="5" type="ORF">Strain318_002177</name>
</gene>
<dbReference type="Pfam" id="PF01022">
    <property type="entry name" value="HTH_5"/>
    <property type="match status" value="1"/>
</dbReference>
<dbReference type="SMART" id="SM00418">
    <property type="entry name" value="HTH_ARSR"/>
    <property type="match status" value="1"/>
</dbReference>
<dbReference type="InterPro" id="IPR001845">
    <property type="entry name" value="HTH_ArsR_DNA-bd_dom"/>
</dbReference>
<organism evidence="5 6">
    <name type="scientific">Pseudogemmatithrix spongiicola</name>
    <dbReference type="NCBI Taxonomy" id="3062599"/>
    <lineage>
        <taxon>Bacteria</taxon>
        <taxon>Pseudomonadati</taxon>
        <taxon>Gemmatimonadota</taxon>
        <taxon>Gemmatimonadia</taxon>
        <taxon>Gemmatimonadales</taxon>
        <taxon>Gemmatimonadaceae</taxon>
        <taxon>Pseudogemmatithrix</taxon>
    </lineage>
</organism>
<keyword evidence="6" id="KW-1185">Reference proteome</keyword>
<dbReference type="Proteomes" id="UP001229955">
    <property type="component" value="Chromosome"/>
</dbReference>
<keyword evidence="1" id="KW-0805">Transcription regulation</keyword>
<dbReference type="RefSeq" id="WP_367885739.1">
    <property type="nucleotide sequence ID" value="NZ_CP130612.1"/>
</dbReference>
<dbReference type="EMBL" id="CP130613">
    <property type="protein sequence ID" value="WKW15774.1"/>
    <property type="molecule type" value="Genomic_DNA"/>
</dbReference>
<dbReference type="InterPro" id="IPR051011">
    <property type="entry name" value="Metal_resp_trans_reg"/>
</dbReference>
<evidence type="ECO:0000313" key="6">
    <source>
        <dbReference type="Proteomes" id="UP001229955"/>
    </source>
</evidence>
<dbReference type="InterPro" id="IPR011991">
    <property type="entry name" value="ArsR-like_HTH"/>
</dbReference>
<sequence length="136" mass="14830">MRRTAHAVKRAAAPGDRADLCEVQWVDKEKVALAGASLPELRTLAALAETLRALGDRTRLQIVCALATEGVDELCVCDLATLIGVSESGVSHSLRTLRQLALVRYRKVGKIAYYSLDDAHVGELVREGIRHLERNG</sequence>
<dbReference type="PROSITE" id="PS50987">
    <property type="entry name" value="HTH_ARSR_2"/>
    <property type="match status" value="1"/>
</dbReference>
<dbReference type="InterPro" id="IPR036390">
    <property type="entry name" value="WH_DNA-bd_sf"/>
</dbReference>
<protein>
    <submittedName>
        <fullName evidence="5">Metalloregulator ArsR/SmtB family transcription factor</fullName>
    </submittedName>
</protein>
<evidence type="ECO:0000256" key="1">
    <source>
        <dbReference type="ARBA" id="ARBA00023015"/>
    </source>
</evidence>
<feature type="domain" description="HTH arsR-type" evidence="4">
    <location>
        <begin position="39"/>
        <end position="136"/>
    </location>
</feature>
<proteinExistence type="predicted"/>
<dbReference type="AlphaFoldDB" id="A0AA49K146"/>
<evidence type="ECO:0000256" key="2">
    <source>
        <dbReference type="ARBA" id="ARBA00023125"/>
    </source>
</evidence>
<dbReference type="SUPFAM" id="SSF46785">
    <property type="entry name" value="Winged helix' DNA-binding domain"/>
    <property type="match status" value="1"/>
</dbReference>
<accession>A0AA49K146</accession>
<dbReference type="GO" id="GO:0003677">
    <property type="term" value="F:DNA binding"/>
    <property type="evidence" value="ECO:0007669"/>
    <property type="project" value="UniProtKB-KW"/>
</dbReference>
<keyword evidence="3" id="KW-0804">Transcription</keyword>
<dbReference type="GO" id="GO:0003700">
    <property type="term" value="F:DNA-binding transcription factor activity"/>
    <property type="evidence" value="ECO:0007669"/>
    <property type="project" value="InterPro"/>
</dbReference>